<keyword evidence="2" id="KW-0812">Transmembrane</keyword>
<proteinExistence type="predicted"/>
<keyword evidence="6" id="KW-1133">Transmembrane helix</keyword>
<feature type="domain" description="Cadherin" evidence="10">
    <location>
        <begin position="2"/>
        <end position="106"/>
    </location>
</feature>
<dbReference type="CDD" id="cd11304">
    <property type="entry name" value="Cadherin_repeat"/>
    <property type="match status" value="1"/>
</dbReference>
<dbReference type="Pfam" id="PF00028">
    <property type="entry name" value="Cadherin"/>
    <property type="match status" value="1"/>
</dbReference>
<feature type="non-terminal residue" evidence="11">
    <location>
        <position position="148"/>
    </location>
</feature>
<organism evidence="11 12">
    <name type="scientific">Etheostoma spectabile</name>
    <name type="common">orangethroat darter</name>
    <dbReference type="NCBI Taxonomy" id="54343"/>
    <lineage>
        <taxon>Eukaryota</taxon>
        <taxon>Metazoa</taxon>
        <taxon>Chordata</taxon>
        <taxon>Craniata</taxon>
        <taxon>Vertebrata</taxon>
        <taxon>Euteleostomi</taxon>
        <taxon>Actinopterygii</taxon>
        <taxon>Neopterygii</taxon>
        <taxon>Teleostei</taxon>
        <taxon>Neoteleostei</taxon>
        <taxon>Acanthomorphata</taxon>
        <taxon>Eupercaria</taxon>
        <taxon>Perciformes</taxon>
        <taxon>Percoidei</taxon>
        <taxon>Percidae</taxon>
        <taxon>Etheostomatinae</taxon>
        <taxon>Etheostoma</taxon>
    </lineage>
</organism>
<reference evidence="11 12" key="1">
    <citation type="submission" date="2019-08" db="EMBL/GenBank/DDBJ databases">
        <title>A chromosome-level genome assembly, high-density linkage maps, and genome scans reveal the genomic architecture of hybrid incompatibilities underlying speciation via character displacement in darters (Percidae: Etheostominae).</title>
        <authorList>
            <person name="Moran R.L."/>
            <person name="Catchen J.M."/>
            <person name="Fuller R.C."/>
        </authorList>
    </citation>
    <scope>NUCLEOTIDE SEQUENCE [LARGE SCALE GENOMIC DNA]</scope>
    <source>
        <strain evidence="11">EspeVRDwgs_2016</strain>
        <tissue evidence="11">Muscle</tissue>
    </source>
</reference>
<evidence type="ECO:0000259" key="10">
    <source>
        <dbReference type="PROSITE" id="PS50268"/>
    </source>
</evidence>
<evidence type="ECO:0000256" key="1">
    <source>
        <dbReference type="ARBA" id="ARBA00004167"/>
    </source>
</evidence>
<keyword evidence="8" id="KW-0325">Glycoprotein</keyword>
<evidence type="ECO:0000256" key="4">
    <source>
        <dbReference type="ARBA" id="ARBA00022837"/>
    </source>
</evidence>
<dbReference type="Proteomes" id="UP000327493">
    <property type="component" value="Chromosome 10"/>
</dbReference>
<keyword evidence="7" id="KW-0472">Membrane</keyword>
<evidence type="ECO:0000313" key="11">
    <source>
        <dbReference type="EMBL" id="KAA8588936.1"/>
    </source>
</evidence>
<evidence type="ECO:0000256" key="7">
    <source>
        <dbReference type="ARBA" id="ARBA00023136"/>
    </source>
</evidence>
<gene>
    <name evidence="11" type="ORF">FQN60_010281</name>
</gene>
<dbReference type="AlphaFoldDB" id="A0A5J5D8I8"/>
<dbReference type="Gene3D" id="2.60.40.60">
    <property type="entry name" value="Cadherins"/>
    <property type="match status" value="1"/>
</dbReference>
<evidence type="ECO:0000256" key="3">
    <source>
        <dbReference type="ARBA" id="ARBA00022737"/>
    </source>
</evidence>
<accession>A0A5J5D8I8</accession>
<protein>
    <recommendedName>
        <fullName evidence="10">Cadherin domain-containing protein</fullName>
    </recommendedName>
</protein>
<evidence type="ECO:0000313" key="12">
    <source>
        <dbReference type="Proteomes" id="UP000327493"/>
    </source>
</evidence>
<dbReference type="InterPro" id="IPR002126">
    <property type="entry name" value="Cadherin-like_dom"/>
</dbReference>
<dbReference type="FunFam" id="2.60.40.60:FF:000002">
    <property type="entry name" value="Protocadherin alpha 2"/>
    <property type="match status" value="1"/>
</dbReference>
<dbReference type="PROSITE" id="PS00232">
    <property type="entry name" value="CADHERIN_1"/>
    <property type="match status" value="1"/>
</dbReference>
<dbReference type="EMBL" id="VOFY01000010">
    <property type="protein sequence ID" value="KAA8588936.1"/>
    <property type="molecule type" value="Genomic_DNA"/>
</dbReference>
<feature type="non-terminal residue" evidence="11">
    <location>
        <position position="1"/>
    </location>
</feature>
<dbReference type="SMART" id="SM00112">
    <property type="entry name" value="CA"/>
    <property type="match status" value="1"/>
</dbReference>
<dbReference type="GO" id="GO:0009653">
    <property type="term" value="P:anatomical structure morphogenesis"/>
    <property type="evidence" value="ECO:0007669"/>
    <property type="project" value="UniProtKB-ARBA"/>
</dbReference>
<dbReference type="GO" id="GO:0005886">
    <property type="term" value="C:plasma membrane"/>
    <property type="evidence" value="ECO:0007669"/>
    <property type="project" value="InterPro"/>
</dbReference>
<name>A0A5J5D8I8_9PERO</name>
<dbReference type="SUPFAM" id="SSF49313">
    <property type="entry name" value="Cadherin-like"/>
    <property type="match status" value="1"/>
</dbReference>
<keyword evidence="5" id="KW-0130">Cell adhesion</keyword>
<sequence length="148" mass="16441">FSQTVYNAILPENAPLDTVVVTVAATDADEGLNGDVTYELSRISETGRRVFALNHNTGEIKIIGPLDFEKESIYEMRVDAKDGYGLTSDSKVIIEISDVNDNPPEINLKSLTNPIPENVSPGTESNPLIRTFHYWSPQRRDQDTADFL</sequence>
<dbReference type="PANTHER" id="PTHR24028:SF114">
    <property type="entry name" value="PCDH2G3 PROTEIN-RELATED"/>
    <property type="match status" value="1"/>
</dbReference>
<keyword evidence="4 9" id="KW-0106">Calcium</keyword>
<dbReference type="InterPro" id="IPR050174">
    <property type="entry name" value="Protocadherin/Cadherin-CA"/>
</dbReference>
<dbReference type="InterPro" id="IPR015919">
    <property type="entry name" value="Cadherin-like_sf"/>
</dbReference>
<comment type="caution">
    <text evidence="11">The sequence shown here is derived from an EMBL/GenBank/DDBJ whole genome shotgun (WGS) entry which is preliminary data.</text>
</comment>
<evidence type="ECO:0000256" key="6">
    <source>
        <dbReference type="ARBA" id="ARBA00022989"/>
    </source>
</evidence>
<evidence type="ECO:0000256" key="2">
    <source>
        <dbReference type="ARBA" id="ARBA00022692"/>
    </source>
</evidence>
<evidence type="ECO:0000256" key="5">
    <source>
        <dbReference type="ARBA" id="ARBA00022889"/>
    </source>
</evidence>
<dbReference type="InterPro" id="IPR020894">
    <property type="entry name" value="Cadherin_CS"/>
</dbReference>
<dbReference type="PRINTS" id="PR00205">
    <property type="entry name" value="CADHERIN"/>
</dbReference>
<dbReference type="PROSITE" id="PS50268">
    <property type="entry name" value="CADHERIN_2"/>
    <property type="match status" value="1"/>
</dbReference>
<dbReference type="GO" id="GO:0005509">
    <property type="term" value="F:calcium ion binding"/>
    <property type="evidence" value="ECO:0007669"/>
    <property type="project" value="UniProtKB-UniRule"/>
</dbReference>
<evidence type="ECO:0000256" key="8">
    <source>
        <dbReference type="ARBA" id="ARBA00023180"/>
    </source>
</evidence>
<keyword evidence="3" id="KW-0677">Repeat</keyword>
<dbReference type="GO" id="GO:0007156">
    <property type="term" value="P:homophilic cell adhesion via plasma membrane adhesion molecules"/>
    <property type="evidence" value="ECO:0007669"/>
    <property type="project" value="InterPro"/>
</dbReference>
<evidence type="ECO:0000256" key="9">
    <source>
        <dbReference type="PROSITE-ProRule" id="PRU00043"/>
    </source>
</evidence>
<keyword evidence="12" id="KW-1185">Reference proteome</keyword>
<comment type="subcellular location">
    <subcellularLocation>
        <location evidence="1">Membrane</location>
        <topology evidence="1">Single-pass membrane protein</topology>
    </subcellularLocation>
</comment>
<dbReference type="PANTHER" id="PTHR24028">
    <property type="entry name" value="CADHERIN-87A"/>
    <property type="match status" value="1"/>
</dbReference>